<sequence length="121" mass="13876">MKVKKEDMKILYKRSLNMNDIKRLGDEKAEELGIVDYEDNQDLNDSDFIIAAVEFRKKEYVFIHGFPGDNPVGAFLDHDWNIIIPVGEGGPFGKNVLSDWYYAATEYGRDYTDDLFQAGNS</sequence>
<dbReference type="EMBL" id="MK500604">
    <property type="protein sequence ID" value="QBK93708.1"/>
    <property type="molecule type" value="Genomic_DNA"/>
</dbReference>
<gene>
    <name evidence="1" type="ORF">LCPAC406_00220</name>
</gene>
<accession>A0A481ZCS5</accession>
<proteinExistence type="predicted"/>
<organism evidence="1">
    <name type="scientific">Pithovirus LCPAC406</name>
    <dbReference type="NCBI Taxonomy" id="2506599"/>
    <lineage>
        <taxon>Viruses</taxon>
        <taxon>Pithoviruses</taxon>
    </lineage>
</organism>
<evidence type="ECO:0000313" key="1">
    <source>
        <dbReference type="EMBL" id="QBK93708.1"/>
    </source>
</evidence>
<protein>
    <submittedName>
        <fullName evidence="1">Uncharacterized protein</fullName>
    </submittedName>
</protein>
<reference evidence="1" key="1">
    <citation type="journal article" date="2019" name="MBio">
        <title>Virus Genomes from Deep Sea Sediments Expand the Ocean Megavirome and Support Independent Origins of Viral Gigantism.</title>
        <authorList>
            <person name="Backstrom D."/>
            <person name="Yutin N."/>
            <person name="Jorgensen S.L."/>
            <person name="Dharamshi J."/>
            <person name="Homa F."/>
            <person name="Zaremba-Niedwiedzka K."/>
            <person name="Spang A."/>
            <person name="Wolf Y.I."/>
            <person name="Koonin E.V."/>
            <person name="Ettema T.J."/>
        </authorList>
    </citation>
    <scope>NUCLEOTIDE SEQUENCE</scope>
</reference>
<name>A0A481ZCS5_9VIRU</name>